<reference evidence="1" key="1">
    <citation type="submission" date="2021-11" db="EMBL/GenBank/DDBJ databases">
        <title>Study of the species diversity of bacterial strains isolated from a unique natural object - Shulgan-Tash cave (Bashkiria).</title>
        <authorList>
            <person name="Sazanova A.L."/>
            <person name="Chirak E.R."/>
            <person name="Safronova V.I."/>
        </authorList>
    </citation>
    <scope>NUCLEOTIDE SEQUENCE</scope>
    <source>
        <strain evidence="1">P1</strain>
    </source>
</reference>
<dbReference type="EMBL" id="CP087977">
    <property type="protein sequence ID" value="UUZ45591.1"/>
    <property type="molecule type" value="Genomic_DNA"/>
</dbReference>
<organism evidence="1 2">
    <name type="scientific">Janibacter limosus</name>
    <dbReference type="NCBI Taxonomy" id="53458"/>
    <lineage>
        <taxon>Bacteria</taxon>
        <taxon>Bacillati</taxon>
        <taxon>Actinomycetota</taxon>
        <taxon>Actinomycetes</taxon>
        <taxon>Micrococcales</taxon>
        <taxon>Intrasporangiaceae</taxon>
        <taxon>Janibacter</taxon>
    </lineage>
</organism>
<proteinExistence type="predicted"/>
<evidence type="ECO:0000313" key="2">
    <source>
        <dbReference type="Proteomes" id="UP001059663"/>
    </source>
</evidence>
<name>A0AC61U721_9MICO</name>
<evidence type="ECO:0000313" key="1">
    <source>
        <dbReference type="EMBL" id="UUZ45591.1"/>
    </source>
</evidence>
<dbReference type="Proteomes" id="UP001059663">
    <property type="component" value="Chromosome"/>
</dbReference>
<protein>
    <submittedName>
        <fullName evidence="1">Uncharacterized protein</fullName>
    </submittedName>
</protein>
<gene>
    <name evidence="1" type="ORF">LP422_05805</name>
</gene>
<sequence>MKVLLSFHIYMKHATGYVEPMKDVAGLLVRLDLNCRYPPATVEPVRQTLHPARMAPCRRQDHDVLRVVADVIEGGEVDAFSHGQTPR</sequence>
<accession>A0AC61U721</accession>